<proteinExistence type="predicted"/>
<dbReference type="SUPFAM" id="SSF75005">
    <property type="entry name" value="Arabinanase/levansucrase/invertase"/>
    <property type="match status" value="1"/>
</dbReference>
<dbReference type="Proteomes" id="UP000366872">
    <property type="component" value="Unassembled WGS sequence"/>
</dbReference>
<reference evidence="1 2" key="1">
    <citation type="submission" date="2019-04" db="EMBL/GenBank/DDBJ databases">
        <authorList>
            <person name="Van Vliet M D."/>
        </authorList>
    </citation>
    <scope>NUCLEOTIDE SEQUENCE [LARGE SCALE GENOMIC DNA]</scope>
    <source>
        <strain evidence="1 2">F1</strain>
    </source>
</reference>
<dbReference type="CDD" id="cd08994">
    <property type="entry name" value="GH43_62_32_68_117_130-like"/>
    <property type="match status" value="1"/>
</dbReference>
<evidence type="ECO:0000313" key="1">
    <source>
        <dbReference type="EMBL" id="VGO12755.1"/>
    </source>
</evidence>
<organism evidence="1 2">
    <name type="scientific">Pontiella desulfatans</name>
    <dbReference type="NCBI Taxonomy" id="2750659"/>
    <lineage>
        <taxon>Bacteria</taxon>
        <taxon>Pseudomonadati</taxon>
        <taxon>Kiritimatiellota</taxon>
        <taxon>Kiritimatiellia</taxon>
        <taxon>Kiritimatiellales</taxon>
        <taxon>Pontiellaceae</taxon>
        <taxon>Pontiella</taxon>
    </lineage>
</organism>
<name>A0A6C2TYS7_PONDE</name>
<protein>
    <submittedName>
        <fullName evidence="1">Uncharacterized protein</fullName>
    </submittedName>
</protein>
<sequence>MPLPSSACLSDPGYYVWGASMVRDAQGLCHLLYSRWKKEFGFNAWVTHSGIAHAVSADPLGPYTHVDMALPVRGAGFWDGACTHNPSVLFHEGKYYLYYMGNTGDGKPAGSETSYNWTHRNRQRIGVAVADSPAGPWNRRDEPLVDVGAGSLMVSNPAVVARPDGGFLMIYKEVGTREPLPFGGPVVHRVALGEQPVGPFSTRPEPVFTSGTDGFPAEDPFVWVQGRKYRAILKDMEGRFSGVERALVLFESDDGLDWRVAEPCLVSDRTVKLADGTSRRYDYLERPQLHLEDGMPRILFCAARDGDETFNVHIPLIRECF</sequence>
<dbReference type="Gene3D" id="2.115.10.20">
    <property type="entry name" value="Glycosyl hydrolase domain, family 43"/>
    <property type="match status" value="1"/>
</dbReference>
<accession>A0A6C2TYS7</accession>
<evidence type="ECO:0000313" key="2">
    <source>
        <dbReference type="Proteomes" id="UP000366872"/>
    </source>
</evidence>
<keyword evidence="2" id="KW-1185">Reference proteome</keyword>
<gene>
    <name evidence="1" type="ORF">PDESU_01309</name>
</gene>
<dbReference type="InterPro" id="IPR023296">
    <property type="entry name" value="Glyco_hydro_beta-prop_sf"/>
</dbReference>
<dbReference type="AlphaFoldDB" id="A0A6C2TYS7"/>
<dbReference type="EMBL" id="CAAHFG010000001">
    <property type="protein sequence ID" value="VGO12755.1"/>
    <property type="molecule type" value="Genomic_DNA"/>
</dbReference>